<dbReference type="Proteomes" id="UP000327513">
    <property type="component" value="Segment"/>
</dbReference>
<reference evidence="2" key="1">
    <citation type="submission" date="2019-06" db="EMBL/GenBank/DDBJ databases">
        <title>Complete genome of Proteus mirabilis phage Myduc.</title>
        <authorList>
            <person name="Tran J.S."/>
            <person name="Lessor L."/>
            <person name="O'Leary C."/>
            <person name="Bonasera R.M."/>
            <person name="Liu M."/>
        </authorList>
    </citation>
    <scope>NUCLEOTIDE SEQUENCE [LARGE SCALE GENOMIC DNA]</scope>
</reference>
<gene>
    <name evidence="1" type="ORF">CPT_Myduc_049</name>
</gene>
<evidence type="ECO:0000313" key="1">
    <source>
        <dbReference type="EMBL" id="QFG06671.1"/>
    </source>
</evidence>
<accession>A0A5J6T915</accession>
<keyword evidence="2" id="KW-1185">Reference proteome</keyword>
<name>A0A5J6T915_9CAUD</name>
<evidence type="ECO:0000313" key="2">
    <source>
        <dbReference type="Proteomes" id="UP000327513"/>
    </source>
</evidence>
<sequence>MSDILFKNKVGVKVLILNLSVTTSGGGTYLTRAIKARNESGADVIIFNVPKSKNADSIVGRIKRGHDDLRLSVKPLILPFKIVTHVGETINSLKEMYKDVYWSDVKY</sequence>
<proteinExistence type="predicted"/>
<dbReference type="EMBL" id="MN098326">
    <property type="protein sequence ID" value="QFG06671.1"/>
    <property type="molecule type" value="Genomic_DNA"/>
</dbReference>
<protein>
    <submittedName>
        <fullName evidence="1">Uncharacterized protein</fullName>
    </submittedName>
</protein>
<organism evidence="1 2">
    <name type="scientific">Proteus phage Myduc</name>
    <dbReference type="NCBI Taxonomy" id="2650874"/>
    <lineage>
        <taxon>Viruses</taxon>
        <taxon>Duplodnaviria</taxon>
        <taxon>Heunggongvirae</taxon>
        <taxon>Uroviricota</taxon>
        <taxon>Caudoviricetes</taxon>
        <taxon>Chaseviridae</taxon>
        <taxon>Cleopatravirinae</taxon>
        <taxon>Myducvirus</taxon>
        <taxon>Myducvirus myduc</taxon>
    </lineage>
</organism>